<dbReference type="EMBL" id="JAPVEA010000007">
    <property type="protein sequence ID" value="KAJ5444354.1"/>
    <property type="molecule type" value="Genomic_DNA"/>
</dbReference>
<reference evidence="4" key="1">
    <citation type="submission" date="2022-12" db="EMBL/GenBank/DDBJ databases">
        <authorList>
            <person name="Petersen C."/>
        </authorList>
    </citation>
    <scope>NUCLEOTIDE SEQUENCE</scope>
    <source>
        <strain evidence="4">IBT 16125</strain>
    </source>
</reference>
<evidence type="ECO:0000256" key="3">
    <source>
        <dbReference type="SAM" id="SignalP"/>
    </source>
</evidence>
<keyword evidence="3" id="KW-0732">Signal</keyword>
<comment type="caution">
    <text evidence="4">The sequence shown here is derived from an EMBL/GenBank/DDBJ whole genome shotgun (WGS) entry which is preliminary data.</text>
</comment>
<gene>
    <name evidence="4" type="ORF">N7458_008226</name>
</gene>
<name>A0AAD6G0Z4_9EURO</name>
<evidence type="ECO:0000313" key="4">
    <source>
        <dbReference type="EMBL" id="KAJ5444354.1"/>
    </source>
</evidence>
<evidence type="ECO:0000256" key="2">
    <source>
        <dbReference type="SAM" id="Phobius"/>
    </source>
</evidence>
<dbReference type="PANTHER" id="PTHR34391">
    <property type="entry name" value="UPF0658 GOLGI APPARATUS MEMBRANE PROTEIN C1952.10C-RELATED"/>
    <property type="match status" value="1"/>
</dbReference>
<feature type="transmembrane region" description="Helical" evidence="2">
    <location>
        <begin position="48"/>
        <end position="66"/>
    </location>
</feature>
<keyword evidence="2" id="KW-0812">Transmembrane</keyword>
<feature type="transmembrane region" description="Helical" evidence="2">
    <location>
        <begin position="139"/>
        <end position="164"/>
    </location>
</feature>
<feature type="chain" id="PRO_5042238112" evidence="3">
    <location>
        <begin position="21"/>
        <end position="304"/>
    </location>
</feature>
<dbReference type="GO" id="GO:0005794">
    <property type="term" value="C:Golgi apparatus"/>
    <property type="evidence" value="ECO:0007669"/>
    <property type="project" value="TreeGrafter"/>
</dbReference>
<dbReference type="GeneID" id="81601851"/>
<keyword evidence="5" id="KW-1185">Reference proteome</keyword>
<reference evidence="4" key="2">
    <citation type="journal article" date="2023" name="IMA Fungus">
        <title>Comparative genomic study of the Penicillium genus elucidates a diverse pangenome and 15 lateral gene transfer events.</title>
        <authorList>
            <person name="Petersen C."/>
            <person name="Sorensen T."/>
            <person name="Nielsen M.R."/>
            <person name="Sondergaard T.E."/>
            <person name="Sorensen J.L."/>
            <person name="Fitzpatrick D.A."/>
            <person name="Frisvad J.C."/>
            <person name="Nielsen K.L."/>
        </authorList>
    </citation>
    <scope>NUCLEOTIDE SEQUENCE</scope>
    <source>
        <strain evidence="4">IBT 16125</strain>
    </source>
</reference>
<organism evidence="4 5">
    <name type="scientific">Penicillium daleae</name>
    <dbReference type="NCBI Taxonomy" id="63821"/>
    <lineage>
        <taxon>Eukaryota</taxon>
        <taxon>Fungi</taxon>
        <taxon>Dikarya</taxon>
        <taxon>Ascomycota</taxon>
        <taxon>Pezizomycotina</taxon>
        <taxon>Eurotiomycetes</taxon>
        <taxon>Eurotiomycetidae</taxon>
        <taxon>Eurotiales</taxon>
        <taxon>Aspergillaceae</taxon>
        <taxon>Penicillium</taxon>
    </lineage>
</organism>
<dbReference type="AlphaFoldDB" id="A0AAD6G0Z4"/>
<feature type="transmembrane region" description="Helical" evidence="2">
    <location>
        <begin position="176"/>
        <end position="197"/>
    </location>
</feature>
<feature type="transmembrane region" description="Helical" evidence="2">
    <location>
        <begin position="204"/>
        <end position="224"/>
    </location>
</feature>
<dbReference type="RefSeq" id="XP_056764434.1">
    <property type="nucleotide sequence ID" value="XM_056911608.1"/>
</dbReference>
<feature type="region of interest" description="Disordered" evidence="1">
    <location>
        <begin position="278"/>
        <end position="304"/>
    </location>
</feature>
<keyword evidence="2" id="KW-1133">Transmembrane helix</keyword>
<dbReference type="InterPro" id="IPR040410">
    <property type="entry name" value="UPF0658_Golgi"/>
</dbReference>
<feature type="transmembrane region" description="Helical" evidence="2">
    <location>
        <begin position="244"/>
        <end position="269"/>
    </location>
</feature>
<dbReference type="Proteomes" id="UP001213681">
    <property type="component" value="Unassembled WGS sequence"/>
</dbReference>
<evidence type="ECO:0000256" key="1">
    <source>
        <dbReference type="SAM" id="MobiDB-lite"/>
    </source>
</evidence>
<protein>
    <submittedName>
        <fullName evidence="4">Uncharacterized protein</fullName>
    </submittedName>
</protein>
<feature type="transmembrane region" description="Helical" evidence="2">
    <location>
        <begin position="12"/>
        <end position="36"/>
    </location>
</feature>
<feature type="transmembrane region" description="Helical" evidence="2">
    <location>
        <begin position="95"/>
        <end position="118"/>
    </location>
</feature>
<evidence type="ECO:0000313" key="5">
    <source>
        <dbReference type="Proteomes" id="UP001213681"/>
    </source>
</evidence>
<sequence>MYMPNTHWTWSFAIVTLVQALVTLGLECFGFIYELVLVYDALRMKNTIQVIGLCACNFGLLIYGAVQVRQIQNAVAVLSVNDKISPVVWAESEPFLIIIPCIVALGSILMTFVAWKLYDEFAWTIYKHISADLRMKRRYLTYQIYIALLKFDFFFFLGFTVQFLVVVSSSKHDAEFYLTIIAVPVTIIILLCGAWFVRREFTTGMIIIILLLFAALGYFCFKLFRMYAPATFPQYLPARPSMTFFAIITLILIVITIVISCICVHNFNCGLKPHINKKKDRPEEKTTELSDNVNGQVPSRMMID</sequence>
<keyword evidence="2" id="KW-0472">Membrane</keyword>
<proteinExistence type="predicted"/>
<feature type="signal peptide" evidence="3">
    <location>
        <begin position="1"/>
        <end position="20"/>
    </location>
</feature>
<accession>A0AAD6G0Z4</accession>
<dbReference type="PANTHER" id="PTHR34391:SF1">
    <property type="entry name" value="UPF0658 GOLGI APPARATUS MEMBRANE PROTEIN C1952.10C-RELATED"/>
    <property type="match status" value="1"/>
</dbReference>